<dbReference type="RefSeq" id="WP_344566100.1">
    <property type="nucleotide sequence ID" value="NZ_BAAARJ010000008.1"/>
</dbReference>
<keyword evidence="3" id="KW-1185">Reference proteome</keyword>
<evidence type="ECO:0000313" key="2">
    <source>
        <dbReference type="EMBL" id="GAA2614264.1"/>
    </source>
</evidence>
<proteinExistence type="predicted"/>
<dbReference type="EMBL" id="BAAARJ010000008">
    <property type="protein sequence ID" value="GAA2614264.1"/>
    <property type="molecule type" value="Genomic_DNA"/>
</dbReference>
<comment type="caution">
    <text evidence="2">The sequence shown here is derived from an EMBL/GenBank/DDBJ whole genome shotgun (WGS) entry which is preliminary data.</text>
</comment>
<gene>
    <name evidence="2" type="ORF">GCM10009863_30040</name>
</gene>
<organism evidence="2 3">
    <name type="scientific">Streptomyces axinellae</name>
    <dbReference type="NCBI Taxonomy" id="552788"/>
    <lineage>
        <taxon>Bacteria</taxon>
        <taxon>Bacillati</taxon>
        <taxon>Actinomycetota</taxon>
        <taxon>Actinomycetes</taxon>
        <taxon>Kitasatosporales</taxon>
        <taxon>Streptomycetaceae</taxon>
        <taxon>Streptomyces</taxon>
    </lineage>
</organism>
<reference evidence="3" key="1">
    <citation type="journal article" date="2019" name="Int. J. Syst. Evol. Microbiol.">
        <title>The Global Catalogue of Microorganisms (GCM) 10K type strain sequencing project: providing services to taxonomists for standard genome sequencing and annotation.</title>
        <authorList>
            <consortium name="The Broad Institute Genomics Platform"/>
            <consortium name="The Broad Institute Genome Sequencing Center for Infectious Disease"/>
            <person name="Wu L."/>
            <person name="Ma J."/>
        </authorList>
    </citation>
    <scope>NUCLEOTIDE SEQUENCE [LARGE SCALE GENOMIC DNA]</scope>
    <source>
        <strain evidence="3">JCM 16373</strain>
    </source>
</reference>
<feature type="region of interest" description="Disordered" evidence="1">
    <location>
        <begin position="197"/>
        <end position="229"/>
    </location>
</feature>
<accession>A0ABP6CG29</accession>
<protein>
    <submittedName>
        <fullName evidence="2">Uncharacterized protein</fullName>
    </submittedName>
</protein>
<evidence type="ECO:0000313" key="3">
    <source>
        <dbReference type="Proteomes" id="UP001501447"/>
    </source>
</evidence>
<name>A0ABP6CG29_9ACTN</name>
<dbReference type="Proteomes" id="UP001501447">
    <property type="component" value="Unassembled WGS sequence"/>
</dbReference>
<sequence>MTLELGQADQTSRTLTFKVAGKVQEGQCTAAWADCKGVSLKDLAVLCGVQDEAATEVLAQLGTVGRAAFAYSTTRNTVVSPRAARTTRANRWWRPCGPGRERVWVGRVSVGLNVGLASVPLLRGQIPSALDVGLRGLGLLVAPKPVPAVRVAELNQAISATGSGAPLLPEQALAEGAAFAVDLWLPDRTRPSSVLVGAGSTSGKPTGGGPVPTVAGSGTDGGVSSLTAW</sequence>
<evidence type="ECO:0000256" key="1">
    <source>
        <dbReference type="SAM" id="MobiDB-lite"/>
    </source>
</evidence>